<dbReference type="InterPro" id="IPR011701">
    <property type="entry name" value="MFS"/>
</dbReference>
<dbReference type="Pfam" id="PF07690">
    <property type="entry name" value="MFS_1"/>
    <property type="match status" value="1"/>
</dbReference>
<dbReference type="PROSITE" id="PS50850">
    <property type="entry name" value="MFS"/>
    <property type="match status" value="1"/>
</dbReference>
<keyword evidence="4 6" id="KW-1133">Transmembrane helix</keyword>
<feature type="transmembrane region" description="Helical" evidence="6">
    <location>
        <begin position="171"/>
        <end position="192"/>
    </location>
</feature>
<dbReference type="EMBL" id="GDIQ01047775">
    <property type="protein sequence ID" value="JAN46962.1"/>
    <property type="molecule type" value="Transcribed_RNA"/>
</dbReference>
<dbReference type="Gene3D" id="1.20.1250.20">
    <property type="entry name" value="MFS general substrate transporter like domains"/>
    <property type="match status" value="2"/>
</dbReference>
<dbReference type="SUPFAM" id="SSF103473">
    <property type="entry name" value="MFS general substrate transporter"/>
    <property type="match status" value="1"/>
</dbReference>
<dbReference type="InterPro" id="IPR000849">
    <property type="entry name" value="Sugar_P_transporter"/>
</dbReference>
<comment type="similarity">
    <text evidence="2">Belongs to the major facilitator superfamily. Organophosphate:Pi antiporter (OPA) (TC 2.A.1.4) family.</text>
</comment>
<evidence type="ECO:0000259" key="7">
    <source>
        <dbReference type="PROSITE" id="PS50850"/>
    </source>
</evidence>
<feature type="transmembrane region" description="Helical" evidence="6">
    <location>
        <begin position="342"/>
        <end position="362"/>
    </location>
</feature>
<evidence type="ECO:0000256" key="5">
    <source>
        <dbReference type="ARBA" id="ARBA00023136"/>
    </source>
</evidence>
<dbReference type="OrthoDB" id="3639251at2759"/>
<dbReference type="PANTHER" id="PTHR43826">
    <property type="entry name" value="GLUCOSE-6-PHOSPHATE EXCHANGER SLC37A4"/>
    <property type="match status" value="1"/>
</dbReference>
<feature type="transmembrane region" description="Helical" evidence="6">
    <location>
        <begin position="83"/>
        <end position="101"/>
    </location>
</feature>
<sequence>MSRDATSTSGFWRTQLTTFAVLFAGYASYTYNRKSVSFALPNLMKNGLLDKSAAGTISSSQNTAYAISKFLGGVLSDKISAKWLFFSGLVLSGGATVLFSTSSSLTMFAALWFLNGFAQGAGWPACAKLLKKWFSPEQFGTFWSALSASSNVSGSLCPFLATWVIEHFDWRASLVVSGGVTLTSAICVALMLRDSPIEAGFNKDFTQEATKKKTDGKSTANQLTWRDLIHSPFLWLVSAVYLVVFAAKTSVTEWGQMYLIEDLGHSAFTGSGFISAVETGGFFGGIAAGYVTDWLKKKWGKKTAGNPRMFAAIWFMAGVAGFLFVLTTFVTTHTSQVKQLNYIFNGLIYKINVKFLTVFPYCDRIRFRGVFVRLHCNIWNSRFRVLSFSLEWNGACSCCASS</sequence>
<organism evidence="9">
    <name type="scientific">Daphnia magna</name>
    <dbReference type="NCBI Taxonomy" id="35525"/>
    <lineage>
        <taxon>Eukaryota</taxon>
        <taxon>Metazoa</taxon>
        <taxon>Ecdysozoa</taxon>
        <taxon>Arthropoda</taxon>
        <taxon>Crustacea</taxon>
        <taxon>Branchiopoda</taxon>
        <taxon>Diplostraca</taxon>
        <taxon>Cladocera</taxon>
        <taxon>Anomopoda</taxon>
        <taxon>Daphniidae</taxon>
        <taxon>Daphnia</taxon>
    </lineage>
</organism>
<evidence type="ECO:0000256" key="3">
    <source>
        <dbReference type="ARBA" id="ARBA00022692"/>
    </source>
</evidence>
<feature type="transmembrane region" description="Helical" evidence="6">
    <location>
        <begin position="12"/>
        <end position="31"/>
    </location>
</feature>
<feature type="transmembrane region" description="Helical" evidence="6">
    <location>
        <begin position="228"/>
        <end position="247"/>
    </location>
</feature>
<keyword evidence="3 6" id="KW-0812">Transmembrane</keyword>
<evidence type="ECO:0000313" key="9">
    <source>
        <dbReference type="EMBL" id="JAN46962.1"/>
    </source>
</evidence>
<name>A0A0P5YI73_9CRUS</name>
<evidence type="ECO:0000256" key="4">
    <source>
        <dbReference type="ARBA" id="ARBA00022989"/>
    </source>
</evidence>
<dbReference type="PIRSF" id="PIRSF002808">
    <property type="entry name" value="Hexose_phosphate_transp"/>
    <property type="match status" value="1"/>
</dbReference>
<accession>A0A0P5YI73</accession>
<dbReference type="InterPro" id="IPR036259">
    <property type="entry name" value="MFS_trans_sf"/>
</dbReference>
<dbReference type="PANTHER" id="PTHR43826:SF3">
    <property type="entry name" value="GLUCOSE-6-PHOSPHATE EXCHANGER SLC37A4"/>
    <property type="match status" value="1"/>
</dbReference>
<dbReference type="GO" id="GO:0035435">
    <property type="term" value="P:phosphate ion transmembrane transport"/>
    <property type="evidence" value="ECO:0007669"/>
    <property type="project" value="TreeGrafter"/>
</dbReference>
<dbReference type="GO" id="GO:0005789">
    <property type="term" value="C:endoplasmic reticulum membrane"/>
    <property type="evidence" value="ECO:0007669"/>
    <property type="project" value="TreeGrafter"/>
</dbReference>
<reference evidence="8" key="1">
    <citation type="submission" date="2015-10" db="EMBL/GenBank/DDBJ databases">
        <title>Daphnia magna gene sets from two clonal populations assembled and annotated with EvidentialGene.</title>
        <authorList>
            <person name="Gilbert D."/>
            <person name="Podicheti R."/>
            <person name="Orsini L."/>
            <person name="Colbourne J."/>
            <person name="Pfrender M."/>
        </authorList>
    </citation>
    <scope>NUCLEOTIDE SEQUENCE</scope>
</reference>
<dbReference type="InterPro" id="IPR020846">
    <property type="entry name" value="MFS_dom"/>
</dbReference>
<proteinExistence type="inferred from homology"/>
<feature type="transmembrane region" description="Helical" evidence="6">
    <location>
        <begin position="311"/>
        <end position="330"/>
    </location>
</feature>
<reference evidence="8" key="3">
    <citation type="submission" date="2015-10" db="EMBL/GenBank/DDBJ databases">
        <authorList>
            <person name="Gilbert D.G."/>
        </authorList>
    </citation>
    <scope>NUCLEOTIDE SEQUENCE</scope>
</reference>
<reference evidence="9" key="2">
    <citation type="submission" date="2015-10" db="EMBL/GenBank/DDBJ databases">
        <title>EvidentialGene: Evidence-directed Construction of Complete mRNA Transcriptomes without Genomes.</title>
        <authorList>
            <person name="Gilbert D.G."/>
        </authorList>
    </citation>
    <scope>NUCLEOTIDE SEQUENCE</scope>
</reference>
<evidence type="ECO:0000256" key="6">
    <source>
        <dbReference type="SAM" id="Phobius"/>
    </source>
</evidence>
<dbReference type="AlphaFoldDB" id="A0A0P5YI73"/>
<keyword evidence="5 6" id="KW-0472">Membrane</keyword>
<protein>
    <submittedName>
        <fullName evidence="9">Glucose-6-phosphate translocase</fullName>
    </submittedName>
</protein>
<feature type="domain" description="Major facilitator superfamily (MFS) profile" evidence="7">
    <location>
        <begin position="18"/>
        <end position="402"/>
    </location>
</feature>
<evidence type="ECO:0000256" key="1">
    <source>
        <dbReference type="ARBA" id="ARBA00004127"/>
    </source>
</evidence>
<evidence type="ECO:0000313" key="8">
    <source>
        <dbReference type="EMBL" id="JAJ18316.1"/>
    </source>
</evidence>
<dbReference type="EMBL" id="GDIP01205086">
    <property type="protein sequence ID" value="JAJ18316.1"/>
    <property type="molecule type" value="Transcribed_RNA"/>
</dbReference>
<dbReference type="GO" id="GO:0061513">
    <property type="term" value="F:glucose 6-phosphate:phosphate antiporter activity"/>
    <property type="evidence" value="ECO:0007669"/>
    <property type="project" value="TreeGrafter"/>
</dbReference>
<feature type="transmembrane region" description="Helical" evidence="6">
    <location>
        <begin position="267"/>
        <end position="291"/>
    </location>
</feature>
<comment type="subcellular location">
    <subcellularLocation>
        <location evidence="1">Endomembrane system</location>
        <topology evidence="1">Multi-pass membrane protein</topology>
    </subcellularLocation>
</comment>
<dbReference type="InterPro" id="IPR051337">
    <property type="entry name" value="OPA_Antiporter"/>
</dbReference>
<evidence type="ECO:0000256" key="2">
    <source>
        <dbReference type="ARBA" id="ARBA00009598"/>
    </source>
</evidence>